<dbReference type="Gene3D" id="3.40.50.1820">
    <property type="entry name" value="alpha/beta hydrolase"/>
    <property type="match status" value="1"/>
</dbReference>
<dbReference type="InterPro" id="IPR000073">
    <property type="entry name" value="AB_hydrolase_1"/>
</dbReference>
<dbReference type="RefSeq" id="WP_078077457.1">
    <property type="nucleotide sequence ID" value="NZ_CP018047.1"/>
</dbReference>
<dbReference type="SUPFAM" id="SSF53474">
    <property type="entry name" value="alpha/beta-Hydrolases"/>
    <property type="match status" value="1"/>
</dbReference>
<feature type="domain" description="AB hydrolase-1" evidence="2">
    <location>
        <begin position="8"/>
        <end position="254"/>
    </location>
</feature>
<gene>
    <name evidence="3" type="ORF">BBN63_24185</name>
</gene>
<dbReference type="PANTHER" id="PTHR43798:SF31">
    <property type="entry name" value="AB HYDROLASE SUPERFAMILY PROTEIN YCLE"/>
    <property type="match status" value="1"/>
</dbReference>
<organism evidence="3 4">
    <name type="scientific">Streptomyces niveus</name>
    <name type="common">Streptomyces spheroides</name>
    <dbReference type="NCBI Taxonomy" id="193462"/>
    <lineage>
        <taxon>Bacteria</taxon>
        <taxon>Bacillati</taxon>
        <taxon>Actinomycetota</taxon>
        <taxon>Actinomycetes</taxon>
        <taxon>Kitasatosporales</taxon>
        <taxon>Streptomycetaceae</taxon>
        <taxon>Streptomyces</taxon>
    </lineage>
</organism>
<keyword evidence="1" id="KW-0378">Hydrolase</keyword>
<evidence type="ECO:0000259" key="2">
    <source>
        <dbReference type="Pfam" id="PF12697"/>
    </source>
</evidence>
<dbReference type="InterPro" id="IPR050266">
    <property type="entry name" value="AB_hydrolase_sf"/>
</dbReference>
<dbReference type="GO" id="GO:0016020">
    <property type="term" value="C:membrane"/>
    <property type="evidence" value="ECO:0007669"/>
    <property type="project" value="TreeGrafter"/>
</dbReference>
<dbReference type="AlphaFoldDB" id="A0A1U9QXZ7"/>
<reference evidence="3 4" key="1">
    <citation type="submission" date="2016-11" db="EMBL/GenBank/DDBJ databases">
        <title>Complete genome sequence of Streptomyces niveus SCSIO 3406.</title>
        <authorList>
            <person name="Zhu Q."/>
            <person name="Cheng W."/>
            <person name="Song Y."/>
            <person name="Li Q."/>
            <person name="Ju J."/>
        </authorList>
    </citation>
    <scope>NUCLEOTIDE SEQUENCE [LARGE SCALE GENOMIC DNA]</scope>
    <source>
        <strain evidence="3 4">SCSIO 3406</strain>
    </source>
</reference>
<name>A0A1U9QXZ7_STRNV</name>
<evidence type="ECO:0000256" key="1">
    <source>
        <dbReference type="ARBA" id="ARBA00022801"/>
    </source>
</evidence>
<dbReference type="PANTHER" id="PTHR43798">
    <property type="entry name" value="MONOACYLGLYCEROL LIPASE"/>
    <property type="match status" value="1"/>
</dbReference>
<dbReference type="Proteomes" id="UP000189677">
    <property type="component" value="Chromosome"/>
</dbReference>
<dbReference type="Pfam" id="PF12697">
    <property type="entry name" value="Abhydrolase_6"/>
    <property type="match status" value="1"/>
</dbReference>
<evidence type="ECO:0000313" key="4">
    <source>
        <dbReference type="Proteomes" id="UP000189677"/>
    </source>
</evidence>
<keyword evidence="4" id="KW-1185">Reference proteome</keyword>
<evidence type="ECO:0000313" key="3">
    <source>
        <dbReference type="EMBL" id="AQU68833.1"/>
    </source>
</evidence>
<dbReference type="EMBL" id="CP018047">
    <property type="protein sequence ID" value="AQU68833.1"/>
    <property type="molecule type" value="Genomic_DNA"/>
</dbReference>
<protein>
    <recommendedName>
        <fullName evidence="2">AB hydrolase-1 domain-containing protein</fullName>
    </recommendedName>
</protein>
<dbReference type="GO" id="GO:0016787">
    <property type="term" value="F:hydrolase activity"/>
    <property type="evidence" value="ECO:0007669"/>
    <property type="project" value="UniProtKB-KW"/>
</dbReference>
<proteinExistence type="predicted"/>
<dbReference type="OrthoDB" id="5495375at2"/>
<dbReference type="KEGG" id="snw:BBN63_24185"/>
<sequence>MTTRANPLLLLHTWGGDAATWEPALRHLGAGGRHLKALDLPGHGARAAEPFTVDGAVGTALSASAGGSEDAVGYEDVVGSQDVGGPEDALRPVDVVGSGLGALVALALAQRHPDRVRSLTLVGFPPAGGAEAARRPADTRAALNRDGAALFARNYVDSTLLSADPAHRDLLRRSMAGTRPEVLIDSLRATLGWTAHARPGPVGLPCQVLRGARDHRVPAAAADALAERLGGGSAVVPGAGHVAYLDEPEAFAAALAAFHDGLRTAPAD</sequence>
<dbReference type="InterPro" id="IPR029058">
    <property type="entry name" value="AB_hydrolase_fold"/>
</dbReference>
<accession>A0A1U9QXZ7</accession>